<dbReference type="AlphaFoldDB" id="A0AAE3MXS6"/>
<evidence type="ECO:0000313" key="2">
    <source>
        <dbReference type="EMBL" id="MCX8996426.1"/>
    </source>
</evidence>
<dbReference type="PANTHER" id="PTHR47237:SF2">
    <property type="entry name" value="BLL4206 PROTEIN"/>
    <property type="match status" value="1"/>
</dbReference>
<dbReference type="InterPro" id="IPR041496">
    <property type="entry name" value="YitH/HolE_GNAT"/>
</dbReference>
<protein>
    <submittedName>
        <fullName evidence="2">GNAT family N-acetyltransferase</fullName>
        <ecNumber evidence="2">2.3.1.-</ecNumber>
    </submittedName>
</protein>
<dbReference type="EC" id="2.3.1.-" evidence="2"/>
<dbReference type="PANTHER" id="PTHR47237">
    <property type="entry name" value="SLL0310 PROTEIN"/>
    <property type="match status" value="1"/>
</dbReference>
<keyword evidence="3" id="KW-1185">Reference proteome</keyword>
<dbReference type="SUPFAM" id="SSF55729">
    <property type="entry name" value="Acyl-CoA N-acyltransferases (Nat)"/>
    <property type="match status" value="1"/>
</dbReference>
<dbReference type="RefSeq" id="WP_306410218.1">
    <property type="nucleotide sequence ID" value="NZ_JANFPI010000002.1"/>
</dbReference>
<dbReference type="GO" id="GO:0016747">
    <property type="term" value="F:acyltransferase activity, transferring groups other than amino-acyl groups"/>
    <property type="evidence" value="ECO:0007669"/>
    <property type="project" value="InterPro"/>
</dbReference>
<name>A0AAE3MXS6_9HYPH</name>
<dbReference type="Proteomes" id="UP001208771">
    <property type="component" value="Unassembled WGS sequence"/>
</dbReference>
<accession>A0AAE3MXS6</accession>
<dbReference type="Pfam" id="PF00583">
    <property type="entry name" value="Acetyltransf_1"/>
    <property type="match status" value="1"/>
</dbReference>
<evidence type="ECO:0000313" key="3">
    <source>
        <dbReference type="Proteomes" id="UP001208771"/>
    </source>
</evidence>
<feature type="domain" description="N-acetyltransferase" evidence="1">
    <location>
        <begin position="140"/>
        <end position="274"/>
    </location>
</feature>
<dbReference type="Pfam" id="PF18014">
    <property type="entry name" value="Acetyltransf_18"/>
    <property type="match status" value="1"/>
</dbReference>
<comment type="caution">
    <text evidence="2">The sequence shown here is derived from an EMBL/GenBank/DDBJ whole genome shotgun (WGS) entry which is preliminary data.</text>
</comment>
<dbReference type="InterPro" id="IPR000182">
    <property type="entry name" value="GNAT_dom"/>
</dbReference>
<dbReference type="Gene3D" id="3.40.630.90">
    <property type="match status" value="1"/>
</dbReference>
<organism evidence="2 3">
    <name type="scientific">Ectorhizobium quercum</name>
    <dbReference type="NCBI Taxonomy" id="2965071"/>
    <lineage>
        <taxon>Bacteria</taxon>
        <taxon>Pseudomonadati</taxon>
        <taxon>Pseudomonadota</taxon>
        <taxon>Alphaproteobacteria</taxon>
        <taxon>Hyphomicrobiales</taxon>
        <taxon>Rhizobiaceae</taxon>
        <taxon>Ectorhizobium</taxon>
    </lineage>
</organism>
<dbReference type="InterPro" id="IPR052729">
    <property type="entry name" value="Acyl/Acetyltrans_Enzymes"/>
</dbReference>
<gene>
    <name evidence="2" type="ORF">NOF55_04835</name>
</gene>
<reference evidence="2" key="1">
    <citation type="submission" date="2022-07" db="EMBL/GenBank/DDBJ databases">
        <title>Ectorhizobium quercum gen.nov., sp. nov.</title>
        <authorList>
            <person name="Ma T."/>
            <person name="Li Y."/>
        </authorList>
    </citation>
    <scope>NUCLEOTIDE SEQUENCE</scope>
    <source>
        <strain evidence="2">BDR2-2</strain>
    </source>
</reference>
<dbReference type="InterPro" id="IPR016181">
    <property type="entry name" value="Acyl_CoA_acyltransferase"/>
</dbReference>
<evidence type="ECO:0000259" key="1">
    <source>
        <dbReference type="PROSITE" id="PS51186"/>
    </source>
</evidence>
<dbReference type="PROSITE" id="PS51186">
    <property type="entry name" value="GNAT"/>
    <property type="match status" value="2"/>
</dbReference>
<dbReference type="Gene3D" id="3.40.630.30">
    <property type="match status" value="1"/>
</dbReference>
<proteinExistence type="predicted"/>
<sequence>MADSSPLIRPMSLSEVETLVEWAGDEGWNPGFADAEAFHAADPEGFIGCFVDGRLAAAIAATAYGREFGFIGLYISHPAFRGKGYGKRVWDAGMERLSGLSVGLDGVPAQQENYRKSGFVEQYRTWRWSGHFIGKYEARDDIVPIAPGQLADLNEYDRRFFPAARPAFLQAWTSAPRLSLAIVTDGRIRGYGTLRQCRDGCKIGPLFVDDDADSQQLFAALASRSGGQMLHIDVPETNTDFSAFLAETGFEKGFVTARMVRGPAPQAPWRTPAGITTLELG</sequence>
<feature type="domain" description="N-acetyltransferase" evidence="1">
    <location>
        <begin position="6"/>
        <end position="139"/>
    </location>
</feature>
<dbReference type="EMBL" id="JANFPI010000002">
    <property type="protein sequence ID" value="MCX8996426.1"/>
    <property type="molecule type" value="Genomic_DNA"/>
</dbReference>
<keyword evidence="2" id="KW-0012">Acyltransferase</keyword>
<keyword evidence="2" id="KW-0808">Transferase</keyword>